<evidence type="ECO:0000313" key="3">
    <source>
        <dbReference type="Proteomes" id="UP000827092"/>
    </source>
</evidence>
<gene>
    <name evidence="2" type="ORF">JTE90_011507</name>
</gene>
<dbReference type="EMBL" id="JAFNEN010005145">
    <property type="protein sequence ID" value="KAG8170604.1"/>
    <property type="molecule type" value="Genomic_DNA"/>
</dbReference>
<proteinExistence type="predicted"/>
<keyword evidence="3" id="KW-1185">Reference proteome</keyword>
<dbReference type="Proteomes" id="UP000827092">
    <property type="component" value="Unassembled WGS sequence"/>
</dbReference>
<feature type="compositionally biased region" description="Basic and acidic residues" evidence="1">
    <location>
        <begin position="35"/>
        <end position="46"/>
    </location>
</feature>
<feature type="compositionally biased region" description="Polar residues" evidence="1">
    <location>
        <begin position="73"/>
        <end position="82"/>
    </location>
</feature>
<protein>
    <submittedName>
        <fullName evidence="2">Uncharacterized protein</fullName>
    </submittedName>
</protein>
<evidence type="ECO:0000256" key="1">
    <source>
        <dbReference type="SAM" id="MobiDB-lite"/>
    </source>
</evidence>
<accession>A0AAV6TFM5</accession>
<organism evidence="2 3">
    <name type="scientific">Oedothorax gibbosus</name>
    <dbReference type="NCBI Taxonomy" id="931172"/>
    <lineage>
        <taxon>Eukaryota</taxon>
        <taxon>Metazoa</taxon>
        <taxon>Ecdysozoa</taxon>
        <taxon>Arthropoda</taxon>
        <taxon>Chelicerata</taxon>
        <taxon>Arachnida</taxon>
        <taxon>Araneae</taxon>
        <taxon>Araneomorphae</taxon>
        <taxon>Entelegynae</taxon>
        <taxon>Araneoidea</taxon>
        <taxon>Linyphiidae</taxon>
        <taxon>Erigoninae</taxon>
        <taxon>Oedothorax</taxon>
    </lineage>
</organism>
<evidence type="ECO:0000313" key="2">
    <source>
        <dbReference type="EMBL" id="KAG8170604.1"/>
    </source>
</evidence>
<feature type="region of interest" description="Disordered" evidence="1">
    <location>
        <begin position="19"/>
        <end position="82"/>
    </location>
</feature>
<dbReference type="AlphaFoldDB" id="A0AAV6TFM5"/>
<reference evidence="2 3" key="1">
    <citation type="journal article" date="2022" name="Nat. Ecol. Evol.">
        <title>A masculinizing supergene underlies an exaggerated male reproductive morph in a spider.</title>
        <authorList>
            <person name="Hendrickx F."/>
            <person name="De Corte Z."/>
            <person name="Sonet G."/>
            <person name="Van Belleghem S.M."/>
            <person name="Kostlbacher S."/>
            <person name="Vangestel C."/>
        </authorList>
    </citation>
    <scope>NUCLEOTIDE SEQUENCE [LARGE SCALE GENOMIC DNA]</scope>
    <source>
        <strain evidence="2">W744_W776</strain>
    </source>
</reference>
<name>A0AAV6TFM5_9ARAC</name>
<sequence length="82" mass="8654">MVVTVTGIRVRVRSGSLRNGYHIQGGAGAQNTHSRNGEVSDEKNNDTGDLLRPVIGMSHAKSFSDINCEGKPSASSRGNTAQ</sequence>
<comment type="caution">
    <text evidence="2">The sequence shown here is derived from an EMBL/GenBank/DDBJ whole genome shotgun (WGS) entry which is preliminary data.</text>
</comment>